<reference evidence="2 3" key="1">
    <citation type="journal article" date="2009" name="Science">
        <title>Green evolution and dynamic adaptations revealed by genomes of the marine picoeukaryotes Micromonas.</title>
        <authorList>
            <person name="Worden A.Z."/>
            <person name="Lee J.H."/>
            <person name="Mock T."/>
            <person name="Rouze P."/>
            <person name="Simmons M.P."/>
            <person name="Aerts A.L."/>
            <person name="Allen A.E."/>
            <person name="Cuvelier M.L."/>
            <person name="Derelle E."/>
            <person name="Everett M.V."/>
            <person name="Foulon E."/>
            <person name="Grimwood J."/>
            <person name="Gundlach H."/>
            <person name="Henrissat B."/>
            <person name="Napoli C."/>
            <person name="McDonald S.M."/>
            <person name="Parker M.S."/>
            <person name="Rombauts S."/>
            <person name="Salamov A."/>
            <person name="Von Dassow P."/>
            <person name="Badger J.H."/>
            <person name="Coutinho P.M."/>
            <person name="Demir E."/>
            <person name="Dubchak I."/>
            <person name="Gentemann C."/>
            <person name="Eikrem W."/>
            <person name="Gready J.E."/>
            <person name="John U."/>
            <person name="Lanier W."/>
            <person name="Lindquist E.A."/>
            <person name="Lucas S."/>
            <person name="Mayer K.F."/>
            <person name="Moreau H."/>
            <person name="Not F."/>
            <person name="Otillar R."/>
            <person name="Panaud O."/>
            <person name="Pangilinan J."/>
            <person name="Paulsen I."/>
            <person name="Piegu B."/>
            <person name="Poliakov A."/>
            <person name="Robbens S."/>
            <person name="Schmutz J."/>
            <person name="Toulza E."/>
            <person name="Wyss T."/>
            <person name="Zelensky A."/>
            <person name="Zhou K."/>
            <person name="Armbrust E.V."/>
            <person name="Bhattacharya D."/>
            <person name="Goodenough U.W."/>
            <person name="Van de Peer Y."/>
            <person name="Grigoriev I.V."/>
        </authorList>
    </citation>
    <scope>NUCLEOTIDE SEQUENCE [LARGE SCALE GENOMIC DNA]</scope>
    <source>
        <strain evidence="2 3">CCMP1545</strain>
    </source>
</reference>
<feature type="region of interest" description="Disordered" evidence="1">
    <location>
        <begin position="40"/>
        <end position="69"/>
    </location>
</feature>
<dbReference type="GeneID" id="9688071"/>
<feature type="region of interest" description="Disordered" evidence="1">
    <location>
        <begin position="84"/>
        <end position="105"/>
    </location>
</feature>
<protein>
    <submittedName>
        <fullName evidence="2">Predicted protein</fullName>
    </submittedName>
</protein>
<name>C1N3K7_MICPC</name>
<dbReference type="InterPro" id="IPR014848">
    <property type="entry name" value="Rgp1"/>
</dbReference>
<feature type="region of interest" description="Disordered" evidence="1">
    <location>
        <begin position="230"/>
        <end position="256"/>
    </location>
</feature>
<dbReference type="STRING" id="564608.C1N3K7"/>
<sequence>MFAPAAPLRLLTLTTISHDDVVPGEDFHLTLALHAKDAAGAPRDSNLSSSASSSSATTTPPPPPPPPVAVREIRVAWHGVERLDPARVKRRDGHRRDGTGLGPGERFIARSPVGVVARDVIVPMDQTRAFRVGARLPPGIPPSYDRGGITRIKYYMSFTAIVTTERGGGPSRDGVVEHVVELPVLAADGFGESGGGVVVGEGASPPPSPSGREGGSLGLTLLDLDAARESGSVDAPRTPRVVPPASPTLAEAASLRSPPRSPLAYYARSGANGDASFDASAANHDRIPSFNITVGDERLLRVIARPPLPRVRPGDCVSGVFDLRVENEDGGEDGRRDLGGRRAPRCIRATATLESEEAVSTTAGHVAFEDAEAMGEVISIVTPWGHSDEDVRDLRESCFVLTVPKDAPVRCVLLSHAGPRTTASAR</sequence>
<keyword evidence="3" id="KW-1185">Reference proteome</keyword>
<dbReference type="PANTHER" id="PTHR12507">
    <property type="entry name" value="REDUCED GROWTH PHENOTYPE 1 RGP1, YEAST -RELATED"/>
    <property type="match status" value="1"/>
</dbReference>
<evidence type="ECO:0000256" key="1">
    <source>
        <dbReference type="SAM" id="MobiDB-lite"/>
    </source>
</evidence>
<accession>C1N3K7</accession>
<proteinExistence type="predicted"/>
<dbReference type="RefSeq" id="XP_003062631.1">
    <property type="nucleotide sequence ID" value="XM_003062585.1"/>
</dbReference>
<dbReference type="EMBL" id="GG663746">
    <property type="protein sequence ID" value="EEH53450.1"/>
    <property type="molecule type" value="Genomic_DNA"/>
</dbReference>
<dbReference type="KEGG" id="mpp:MICPUCDRAFT_52210"/>
<evidence type="ECO:0000313" key="2">
    <source>
        <dbReference type="EMBL" id="EEH53450.1"/>
    </source>
</evidence>
<feature type="compositionally biased region" description="Pro residues" evidence="1">
    <location>
        <begin position="59"/>
        <end position="68"/>
    </location>
</feature>
<dbReference type="Proteomes" id="UP000001876">
    <property type="component" value="Unassembled WGS sequence"/>
</dbReference>
<gene>
    <name evidence="2" type="ORF">MICPUCDRAFT_52210</name>
</gene>
<evidence type="ECO:0000313" key="3">
    <source>
        <dbReference type="Proteomes" id="UP000001876"/>
    </source>
</evidence>
<dbReference type="AlphaFoldDB" id="C1N3K7"/>
<feature type="compositionally biased region" description="Low complexity" evidence="1">
    <location>
        <begin position="48"/>
        <end position="58"/>
    </location>
</feature>
<organism evidence="3">
    <name type="scientific">Micromonas pusilla (strain CCMP1545)</name>
    <name type="common">Picoplanktonic green alga</name>
    <dbReference type="NCBI Taxonomy" id="564608"/>
    <lineage>
        <taxon>Eukaryota</taxon>
        <taxon>Viridiplantae</taxon>
        <taxon>Chlorophyta</taxon>
        <taxon>Mamiellophyceae</taxon>
        <taxon>Mamiellales</taxon>
        <taxon>Mamiellaceae</taxon>
        <taxon>Micromonas</taxon>
    </lineage>
</organism>